<reference evidence="10" key="1">
    <citation type="submission" date="2020-01" db="EMBL/GenBank/DDBJ databases">
        <authorList>
            <person name="Rat A."/>
        </authorList>
    </citation>
    <scope>NUCLEOTIDE SEQUENCE</scope>
    <source>
        <strain evidence="10">LMG 31231</strain>
    </source>
</reference>
<dbReference type="GO" id="GO:0055085">
    <property type="term" value="P:transmembrane transport"/>
    <property type="evidence" value="ECO:0007669"/>
    <property type="project" value="UniProtKB-ARBA"/>
</dbReference>
<protein>
    <submittedName>
        <fullName evidence="10">ABC transporter ATP-binding protein</fullName>
    </submittedName>
</protein>
<evidence type="ECO:0000256" key="5">
    <source>
        <dbReference type="ARBA" id="ARBA00022741"/>
    </source>
</evidence>
<feature type="domain" description="ABC transporter" evidence="9">
    <location>
        <begin position="46"/>
        <end position="294"/>
    </location>
</feature>
<dbReference type="PROSITE" id="PS50893">
    <property type="entry name" value="ABC_TRANSPORTER_2"/>
    <property type="match status" value="1"/>
</dbReference>
<feature type="compositionally biased region" description="Basic and acidic residues" evidence="8">
    <location>
        <begin position="24"/>
        <end position="37"/>
    </location>
</feature>
<evidence type="ECO:0000256" key="8">
    <source>
        <dbReference type="SAM" id="MobiDB-lite"/>
    </source>
</evidence>
<comment type="subcellular location">
    <subcellularLocation>
        <location evidence="1">Cell inner membrane</location>
        <topology evidence="1">Peripheral membrane protein</topology>
    </subcellularLocation>
</comment>
<dbReference type="GO" id="GO:0016887">
    <property type="term" value="F:ATP hydrolysis activity"/>
    <property type="evidence" value="ECO:0007669"/>
    <property type="project" value="InterPro"/>
</dbReference>
<dbReference type="GO" id="GO:0005886">
    <property type="term" value="C:plasma membrane"/>
    <property type="evidence" value="ECO:0007669"/>
    <property type="project" value="UniProtKB-SubCell"/>
</dbReference>
<dbReference type="EMBL" id="JAAEDM010000007">
    <property type="protein sequence ID" value="MBR0670462.1"/>
    <property type="molecule type" value="Genomic_DNA"/>
</dbReference>
<dbReference type="GO" id="GO:0005524">
    <property type="term" value="F:ATP binding"/>
    <property type="evidence" value="ECO:0007669"/>
    <property type="project" value="UniProtKB-KW"/>
</dbReference>
<keyword evidence="7" id="KW-0472">Membrane</keyword>
<dbReference type="AlphaFoldDB" id="A0A9X9WTI3"/>
<evidence type="ECO:0000256" key="6">
    <source>
        <dbReference type="ARBA" id="ARBA00022840"/>
    </source>
</evidence>
<dbReference type="SMART" id="SM00382">
    <property type="entry name" value="AAA"/>
    <property type="match status" value="1"/>
</dbReference>
<sequence>MSAPDDRSAGGRGDLNRPRPGSAPDDRSAGGRGDLNRSRPASTPLLSVRGLRTVFPTRRGPVAAADGVDLDIAAGEALGVVGESGSGKSVTFLSVLGLLRPPGRIEAGEILFDGRDLRRVSRAELRALRGRHMALAMQDALSALNPAFTIGQQLIETLEAHGLAANTREQAAAALSRVGIPSAAERLDDYPHQFSGGMRQRAMIAISLAARPRLLVADEPTTALDVTLRAQVLDLLDELREQDGLALALITHDLAVVAERCPRVMVMYAGQVVESGPTAQVVARPLHPYTRGLLESLPRLEDPDRPLHPIPGQVPDLARLDGGCRFRNRCSMAISACAGPTPLADLGGGRASRCLRAAEVSP</sequence>
<dbReference type="PANTHER" id="PTHR43297:SF2">
    <property type="entry name" value="DIPEPTIDE TRANSPORT ATP-BINDING PROTEIN DPPD"/>
    <property type="match status" value="1"/>
</dbReference>
<dbReference type="SUPFAM" id="SSF52540">
    <property type="entry name" value="P-loop containing nucleoside triphosphate hydrolases"/>
    <property type="match status" value="1"/>
</dbReference>
<organism evidence="10 11">
    <name type="scientific">Neoroseomonas soli</name>
    <dbReference type="NCBI Taxonomy" id="1081025"/>
    <lineage>
        <taxon>Bacteria</taxon>
        <taxon>Pseudomonadati</taxon>
        <taxon>Pseudomonadota</taxon>
        <taxon>Alphaproteobacteria</taxon>
        <taxon>Acetobacterales</taxon>
        <taxon>Acetobacteraceae</taxon>
        <taxon>Neoroseomonas</taxon>
    </lineage>
</organism>
<evidence type="ECO:0000313" key="10">
    <source>
        <dbReference type="EMBL" id="MBR0670462.1"/>
    </source>
</evidence>
<dbReference type="InterPro" id="IPR027417">
    <property type="entry name" value="P-loop_NTPase"/>
</dbReference>
<dbReference type="GO" id="GO:0015833">
    <property type="term" value="P:peptide transport"/>
    <property type="evidence" value="ECO:0007669"/>
    <property type="project" value="InterPro"/>
</dbReference>
<evidence type="ECO:0000256" key="7">
    <source>
        <dbReference type="ARBA" id="ARBA00023136"/>
    </source>
</evidence>
<evidence type="ECO:0000313" key="11">
    <source>
        <dbReference type="Proteomes" id="UP001138751"/>
    </source>
</evidence>
<evidence type="ECO:0000259" key="9">
    <source>
        <dbReference type="PROSITE" id="PS50893"/>
    </source>
</evidence>
<gene>
    <name evidence="10" type="ORF">GXW76_04695</name>
</gene>
<evidence type="ECO:0000256" key="1">
    <source>
        <dbReference type="ARBA" id="ARBA00004417"/>
    </source>
</evidence>
<dbReference type="Pfam" id="PF00005">
    <property type="entry name" value="ABC_tran"/>
    <property type="match status" value="1"/>
</dbReference>
<reference evidence="10" key="2">
    <citation type="journal article" date="2021" name="Syst. Appl. Microbiol.">
        <title>Roseomonas hellenica sp. nov., isolated from roots of wild-growing Alkanna tinctoria.</title>
        <authorList>
            <person name="Rat A."/>
            <person name="Naranjo H.D."/>
            <person name="Lebbe L."/>
            <person name="Cnockaert M."/>
            <person name="Krigas N."/>
            <person name="Grigoriadou K."/>
            <person name="Maloupa E."/>
            <person name="Willems A."/>
        </authorList>
    </citation>
    <scope>NUCLEOTIDE SEQUENCE</scope>
    <source>
        <strain evidence="10">LMG 31231</strain>
    </source>
</reference>
<dbReference type="PROSITE" id="PS00211">
    <property type="entry name" value="ABC_TRANSPORTER_1"/>
    <property type="match status" value="1"/>
</dbReference>
<evidence type="ECO:0000256" key="3">
    <source>
        <dbReference type="ARBA" id="ARBA00022448"/>
    </source>
</evidence>
<keyword evidence="5" id="KW-0547">Nucleotide-binding</keyword>
<comment type="similarity">
    <text evidence="2">Belongs to the ABC transporter superfamily.</text>
</comment>
<proteinExistence type="inferred from homology"/>
<dbReference type="InterPro" id="IPR017871">
    <property type="entry name" value="ABC_transporter-like_CS"/>
</dbReference>
<dbReference type="InterPro" id="IPR050388">
    <property type="entry name" value="ABC_Ni/Peptide_Import"/>
</dbReference>
<comment type="caution">
    <text evidence="10">The sequence shown here is derived from an EMBL/GenBank/DDBJ whole genome shotgun (WGS) entry which is preliminary data.</text>
</comment>
<dbReference type="InterPro" id="IPR003439">
    <property type="entry name" value="ABC_transporter-like_ATP-bd"/>
</dbReference>
<accession>A0A9X9WTI3</accession>
<name>A0A9X9WTI3_9PROT</name>
<evidence type="ECO:0000256" key="2">
    <source>
        <dbReference type="ARBA" id="ARBA00005417"/>
    </source>
</evidence>
<dbReference type="Gene3D" id="3.40.50.300">
    <property type="entry name" value="P-loop containing nucleotide triphosphate hydrolases"/>
    <property type="match status" value="1"/>
</dbReference>
<dbReference type="CDD" id="cd03257">
    <property type="entry name" value="ABC_NikE_OppD_transporters"/>
    <property type="match status" value="1"/>
</dbReference>
<dbReference type="FunFam" id="3.40.50.300:FF:000016">
    <property type="entry name" value="Oligopeptide ABC transporter ATP-binding component"/>
    <property type="match status" value="1"/>
</dbReference>
<dbReference type="InterPro" id="IPR003593">
    <property type="entry name" value="AAA+_ATPase"/>
</dbReference>
<keyword evidence="11" id="KW-1185">Reference proteome</keyword>
<dbReference type="Pfam" id="PF08352">
    <property type="entry name" value="oligo_HPY"/>
    <property type="match status" value="1"/>
</dbReference>
<keyword evidence="3" id="KW-0813">Transport</keyword>
<feature type="region of interest" description="Disordered" evidence="8">
    <location>
        <begin position="1"/>
        <end position="43"/>
    </location>
</feature>
<keyword evidence="6 10" id="KW-0067">ATP-binding</keyword>
<keyword evidence="4" id="KW-1003">Cell membrane</keyword>
<dbReference type="NCBIfam" id="TIGR01727">
    <property type="entry name" value="oligo_HPY"/>
    <property type="match status" value="1"/>
</dbReference>
<dbReference type="InterPro" id="IPR013563">
    <property type="entry name" value="Oligopep_ABC_C"/>
</dbReference>
<dbReference type="PANTHER" id="PTHR43297">
    <property type="entry name" value="OLIGOPEPTIDE TRANSPORT ATP-BINDING PROTEIN APPD"/>
    <property type="match status" value="1"/>
</dbReference>
<evidence type="ECO:0000256" key="4">
    <source>
        <dbReference type="ARBA" id="ARBA00022475"/>
    </source>
</evidence>
<dbReference type="Proteomes" id="UP001138751">
    <property type="component" value="Unassembled WGS sequence"/>
</dbReference>
<feature type="compositionally biased region" description="Basic and acidic residues" evidence="8">
    <location>
        <begin position="1"/>
        <end position="17"/>
    </location>
</feature>